<sequence length="99" mass="11040">MTIDAAVVVGKSIYAATATSIEVVPLLGTTTSLAIWEDRRVLTRTTEGRRDFDREEVKKLTFLVMIQPLFISAIEMVGESIGEQMGKTKERREGEETGY</sequence>
<dbReference type="AlphaFoldDB" id="A0AAV0KEQ3"/>
<protein>
    <submittedName>
        <fullName evidence="1">Uncharacterized protein</fullName>
    </submittedName>
</protein>
<organism evidence="1 2">
    <name type="scientific">Linum tenue</name>
    <dbReference type="NCBI Taxonomy" id="586396"/>
    <lineage>
        <taxon>Eukaryota</taxon>
        <taxon>Viridiplantae</taxon>
        <taxon>Streptophyta</taxon>
        <taxon>Embryophyta</taxon>
        <taxon>Tracheophyta</taxon>
        <taxon>Spermatophyta</taxon>
        <taxon>Magnoliopsida</taxon>
        <taxon>eudicotyledons</taxon>
        <taxon>Gunneridae</taxon>
        <taxon>Pentapetalae</taxon>
        <taxon>rosids</taxon>
        <taxon>fabids</taxon>
        <taxon>Malpighiales</taxon>
        <taxon>Linaceae</taxon>
        <taxon>Linum</taxon>
    </lineage>
</organism>
<dbReference type="EMBL" id="CAMGYJ010000005">
    <property type="protein sequence ID" value="CAI0419959.1"/>
    <property type="molecule type" value="Genomic_DNA"/>
</dbReference>
<evidence type="ECO:0000313" key="1">
    <source>
        <dbReference type="EMBL" id="CAI0419959.1"/>
    </source>
</evidence>
<comment type="caution">
    <text evidence="1">The sequence shown here is derived from an EMBL/GenBank/DDBJ whole genome shotgun (WGS) entry which is preliminary data.</text>
</comment>
<name>A0AAV0KEQ3_9ROSI</name>
<keyword evidence="2" id="KW-1185">Reference proteome</keyword>
<accession>A0AAV0KEQ3</accession>
<proteinExistence type="predicted"/>
<evidence type="ECO:0000313" key="2">
    <source>
        <dbReference type="Proteomes" id="UP001154282"/>
    </source>
</evidence>
<dbReference type="Proteomes" id="UP001154282">
    <property type="component" value="Unassembled WGS sequence"/>
</dbReference>
<gene>
    <name evidence="1" type="ORF">LITE_LOCUS18196</name>
</gene>
<reference evidence="1" key="1">
    <citation type="submission" date="2022-08" db="EMBL/GenBank/DDBJ databases">
        <authorList>
            <person name="Gutierrez-Valencia J."/>
        </authorList>
    </citation>
    <scope>NUCLEOTIDE SEQUENCE</scope>
</reference>